<proteinExistence type="predicted"/>
<evidence type="ECO:0000313" key="2">
    <source>
        <dbReference type="WBParaSite" id="Gr19_v10_g3787.t1"/>
    </source>
</evidence>
<keyword evidence="1" id="KW-1185">Reference proteome</keyword>
<dbReference type="AlphaFoldDB" id="A0A914HQS6"/>
<sequence>MGVIFTFGTQMSLLHWDSVNRYPNRLTSTCFTPRSSLVGSFRLIPKFGNDIFVVNGCATKHEHLKCVYDKLDPFCLSEDKRYEHCEYCEGSSCNSNKTELETLYLPKTVGTKSTKAFN</sequence>
<evidence type="ECO:0000313" key="1">
    <source>
        <dbReference type="Proteomes" id="UP000887572"/>
    </source>
</evidence>
<accession>A0A914HQS6</accession>
<dbReference type="Proteomes" id="UP000887572">
    <property type="component" value="Unplaced"/>
</dbReference>
<name>A0A914HQS6_GLORO</name>
<dbReference type="WBParaSite" id="Gr19_v10_g3787.t1">
    <property type="protein sequence ID" value="Gr19_v10_g3787.t1"/>
    <property type="gene ID" value="Gr19_v10_g3787"/>
</dbReference>
<protein>
    <submittedName>
        <fullName evidence="2">Uncharacterized protein</fullName>
    </submittedName>
</protein>
<organism evidence="1 2">
    <name type="scientific">Globodera rostochiensis</name>
    <name type="common">Golden nematode worm</name>
    <name type="synonym">Heterodera rostochiensis</name>
    <dbReference type="NCBI Taxonomy" id="31243"/>
    <lineage>
        <taxon>Eukaryota</taxon>
        <taxon>Metazoa</taxon>
        <taxon>Ecdysozoa</taxon>
        <taxon>Nematoda</taxon>
        <taxon>Chromadorea</taxon>
        <taxon>Rhabditida</taxon>
        <taxon>Tylenchina</taxon>
        <taxon>Tylenchomorpha</taxon>
        <taxon>Tylenchoidea</taxon>
        <taxon>Heteroderidae</taxon>
        <taxon>Heteroderinae</taxon>
        <taxon>Globodera</taxon>
    </lineage>
</organism>
<reference evidence="2" key="1">
    <citation type="submission" date="2022-11" db="UniProtKB">
        <authorList>
            <consortium name="WormBaseParasite"/>
        </authorList>
    </citation>
    <scope>IDENTIFICATION</scope>
</reference>